<evidence type="ECO:0000256" key="1">
    <source>
        <dbReference type="ARBA" id="ARBA00004613"/>
    </source>
</evidence>
<dbReference type="InterPro" id="IPR001111">
    <property type="entry name" value="TGF-b_propeptide"/>
</dbReference>
<dbReference type="Gene3D" id="2.60.120.970">
    <property type="match status" value="1"/>
</dbReference>
<dbReference type="InterPro" id="IPR001839">
    <property type="entry name" value="TGF-b_C"/>
</dbReference>
<evidence type="ECO:0000259" key="8">
    <source>
        <dbReference type="PROSITE" id="PS51362"/>
    </source>
</evidence>
<dbReference type="SMART" id="SM00204">
    <property type="entry name" value="TGFB"/>
    <property type="match status" value="1"/>
</dbReference>
<dbReference type="GeneID" id="106466194"/>
<dbReference type="InterPro" id="IPR015615">
    <property type="entry name" value="TGF-beta-rel"/>
</dbReference>
<evidence type="ECO:0000256" key="5">
    <source>
        <dbReference type="ARBA" id="ARBA00023157"/>
    </source>
</evidence>
<feature type="chain" id="PRO_5045589163" evidence="7">
    <location>
        <begin position="21"/>
        <end position="417"/>
    </location>
</feature>
<keyword evidence="4 6" id="KW-0339">Growth factor</keyword>
<comment type="similarity">
    <text evidence="2 6">Belongs to the TGF-beta family.</text>
</comment>
<dbReference type="PANTHER" id="PTHR11848">
    <property type="entry name" value="TGF-BETA FAMILY"/>
    <property type="match status" value="1"/>
</dbReference>
<keyword evidence="7" id="KW-0732">Signal</keyword>
<dbReference type="Pfam" id="PF00688">
    <property type="entry name" value="TGFb_propeptide"/>
    <property type="match status" value="1"/>
</dbReference>
<gene>
    <name evidence="10" type="primary">LOC106466194</name>
</gene>
<comment type="subcellular location">
    <subcellularLocation>
        <location evidence="1">Secreted</location>
    </subcellularLocation>
</comment>
<evidence type="ECO:0000256" key="3">
    <source>
        <dbReference type="ARBA" id="ARBA00022525"/>
    </source>
</evidence>
<dbReference type="PROSITE" id="PS00250">
    <property type="entry name" value="TGF_BETA_1"/>
    <property type="match status" value="1"/>
</dbReference>
<dbReference type="SUPFAM" id="SSF57501">
    <property type="entry name" value="Cystine-knot cytokines"/>
    <property type="match status" value="1"/>
</dbReference>
<dbReference type="InterPro" id="IPR017948">
    <property type="entry name" value="TGFb_CS"/>
</dbReference>
<dbReference type="PROSITE" id="PS51362">
    <property type="entry name" value="TGF_BETA_2"/>
    <property type="match status" value="1"/>
</dbReference>
<evidence type="ECO:0000256" key="7">
    <source>
        <dbReference type="SAM" id="SignalP"/>
    </source>
</evidence>
<dbReference type="PRINTS" id="PR00669">
    <property type="entry name" value="INHIBINA"/>
</dbReference>
<proteinExistence type="inferred from homology"/>
<sequence length="417" mass="47071">MKLVGLLFLAWAWFDSRSLASVTSSSSSESNNNLDSSDSLHLNSCRQCVSVTDHEAARRLKMEAVKNQILSKLQLQERPNMTNPLPRNVMLQVLQHAYNHEITEDSLQDQAVPDDAEDMSEEKDNYYGRVSEIVVFSEPGGRINDYVLLDFFQPVHRSPQRIRVTAAFLWVQLRANPSLAQLEQAGLVNSSLTLYVFRVDEPPNGTMNALNYSLLALKRIESSPVGWQRLDLYQVVQEWFKASETTKLTLLVDCNGCNSSIEPVLFSGVAGVGGTNQSSEAGVRPFLSIGTETVPQRRSLRFTKTCKAHTTNCCVQSLFISFRKLGWEDWIIAPKGYQANYCMGRCGRSPRTPDTYPDYWYYSQVMDEHRRRNPFASITPCCAPTKLASLSIIYVDKDMNIFQSTLPNMRVEECGCT</sequence>
<dbReference type="Gene3D" id="2.10.90.10">
    <property type="entry name" value="Cystine-knot cytokines"/>
    <property type="match status" value="1"/>
</dbReference>
<keyword evidence="5" id="KW-1015">Disulfide bond</keyword>
<dbReference type="RefSeq" id="XP_013781892.2">
    <property type="nucleotide sequence ID" value="XM_013926438.2"/>
</dbReference>
<evidence type="ECO:0000256" key="4">
    <source>
        <dbReference type="ARBA" id="ARBA00023030"/>
    </source>
</evidence>
<dbReference type="Proteomes" id="UP000694941">
    <property type="component" value="Unplaced"/>
</dbReference>
<dbReference type="InterPro" id="IPR029034">
    <property type="entry name" value="Cystine-knot_cytokine"/>
</dbReference>
<evidence type="ECO:0000313" key="10">
    <source>
        <dbReference type="RefSeq" id="XP_013781892.2"/>
    </source>
</evidence>
<reference evidence="10" key="1">
    <citation type="submission" date="2025-08" db="UniProtKB">
        <authorList>
            <consortium name="RefSeq"/>
        </authorList>
    </citation>
    <scope>IDENTIFICATION</scope>
    <source>
        <tissue evidence="10">Muscle</tissue>
    </source>
</reference>
<dbReference type="Pfam" id="PF00019">
    <property type="entry name" value="TGF_beta"/>
    <property type="match status" value="1"/>
</dbReference>
<dbReference type="CDD" id="cd13752">
    <property type="entry name" value="TGF_beta_INHB"/>
    <property type="match status" value="1"/>
</dbReference>
<protein>
    <submittedName>
        <fullName evidence="10">Inhibin beta B chain-like</fullName>
    </submittedName>
</protein>
<keyword evidence="9" id="KW-1185">Reference proteome</keyword>
<name>A0ABM1BH47_LIMPO</name>
<evidence type="ECO:0000256" key="6">
    <source>
        <dbReference type="RuleBase" id="RU000354"/>
    </source>
</evidence>
<keyword evidence="3" id="KW-0964">Secreted</keyword>
<feature type="domain" description="TGF-beta family profile" evidence="8">
    <location>
        <begin position="295"/>
        <end position="417"/>
    </location>
</feature>
<dbReference type="PANTHER" id="PTHR11848:SF309">
    <property type="entry name" value="INHIBIN BETA CHAIN"/>
    <property type="match status" value="1"/>
</dbReference>
<feature type="signal peptide" evidence="7">
    <location>
        <begin position="1"/>
        <end position="20"/>
    </location>
</feature>
<organism evidence="9 10">
    <name type="scientific">Limulus polyphemus</name>
    <name type="common">Atlantic horseshoe crab</name>
    <dbReference type="NCBI Taxonomy" id="6850"/>
    <lineage>
        <taxon>Eukaryota</taxon>
        <taxon>Metazoa</taxon>
        <taxon>Ecdysozoa</taxon>
        <taxon>Arthropoda</taxon>
        <taxon>Chelicerata</taxon>
        <taxon>Merostomata</taxon>
        <taxon>Xiphosura</taxon>
        <taxon>Limulidae</taxon>
        <taxon>Limulus</taxon>
    </lineage>
</organism>
<accession>A0ABM1BH47</accession>
<evidence type="ECO:0000256" key="2">
    <source>
        <dbReference type="ARBA" id="ARBA00006656"/>
    </source>
</evidence>
<evidence type="ECO:0000313" key="9">
    <source>
        <dbReference type="Proteomes" id="UP000694941"/>
    </source>
</evidence>